<dbReference type="PROSITE" id="PS52016">
    <property type="entry name" value="TONB_DEPENDENT_REC_3"/>
    <property type="match status" value="1"/>
</dbReference>
<evidence type="ECO:0000256" key="5">
    <source>
        <dbReference type="ARBA" id="ARBA00023136"/>
    </source>
</evidence>
<feature type="domain" description="TonB-dependent receptor plug" evidence="9">
    <location>
        <begin position="117"/>
        <end position="213"/>
    </location>
</feature>
<evidence type="ECO:0000313" key="11">
    <source>
        <dbReference type="Proteomes" id="UP001273350"/>
    </source>
</evidence>
<dbReference type="Gene3D" id="2.60.40.1120">
    <property type="entry name" value="Carboxypeptidase-like, regulatory domain"/>
    <property type="match status" value="1"/>
</dbReference>
<keyword evidence="2 7" id="KW-0813">Transport</keyword>
<dbReference type="InterPro" id="IPR037066">
    <property type="entry name" value="Plug_dom_sf"/>
</dbReference>
<evidence type="ECO:0000256" key="4">
    <source>
        <dbReference type="ARBA" id="ARBA00022692"/>
    </source>
</evidence>
<gene>
    <name evidence="10" type="ORF">SGQ83_08715</name>
</gene>
<dbReference type="SUPFAM" id="SSF56935">
    <property type="entry name" value="Porins"/>
    <property type="match status" value="1"/>
</dbReference>
<dbReference type="NCBIfam" id="TIGR04056">
    <property type="entry name" value="OMP_RagA_SusC"/>
    <property type="match status" value="1"/>
</dbReference>
<dbReference type="Gene3D" id="2.40.170.20">
    <property type="entry name" value="TonB-dependent receptor, beta-barrel domain"/>
    <property type="match status" value="1"/>
</dbReference>
<dbReference type="RefSeq" id="WP_230002108.1">
    <property type="nucleotide sequence ID" value="NZ_CP087134.1"/>
</dbReference>
<evidence type="ECO:0000256" key="8">
    <source>
        <dbReference type="SAM" id="SignalP"/>
    </source>
</evidence>
<evidence type="ECO:0000313" key="10">
    <source>
        <dbReference type="EMBL" id="MDX6189426.1"/>
    </source>
</evidence>
<feature type="signal peptide" evidence="8">
    <location>
        <begin position="1"/>
        <end position="21"/>
    </location>
</feature>
<evidence type="ECO:0000256" key="2">
    <source>
        <dbReference type="ARBA" id="ARBA00022448"/>
    </source>
</evidence>
<keyword evidence="3 7" id="KW-1134">Transmembrane beta strand</keyword>
<organism evidence="10 11">
    <name type="scientific">Flavobacterium cupriresistens</name>
    <dbReference type="NCBI Taxonomy" id="2893885"/>
    <lineage>
        <taxon>Bacteria</taxon>
        <taxon>Pseudomonadati</taxon>
        <taxon>Bacteroidota</taxon>
        <taxon>Flavobacteriia</taxon>
        <taxon>Flavobacteriales</taxon>
        <taxon>Flavobacteriaceae</taxon>
        <taxon>Flavobacterium</taxon>
    </lineage>
</organism>
<dbReference type="Pfam" id="PF13715">
    <property type="entry name" value="CarbopepD_reg_2"/>
    <property type="match status" value="1"/>
</dbReference>
<name>A0ABU4RA16_9FLAO</name>
<evidence type="ECO:0000256" key="6">
    <source>
        <dbReference type="ARBA" id="ARBA00023237"/>
    </source>
</evidence>
<reference evidence="10 11" key="1">
    <citation type="submission" date="2023-11" db="EMBL/GenBank/DDBJ databases">
        <title>Unpublished Manusciprt.</title>
        <authorList>
            <person name="Saticioglu I.B."/>
            <person name="Ay H."/>
            <person name="Ajmi N."/>
            <person name="Altun S."/>
            <person name="Duman M."/>
        </authorList>
    </citation>
    <scope>NUCLEOTIDE SEQUENCE [LARGE SCALE GENOMIC DNA]</scope>
    <source>
        <strain evidence="10 11">Fl-318</strain>
    </source>
</reference>
<dbReference type="SUPFAM" id="SSF49464">
    <property type="entry name" value="Carboxypeptidase regulatory domain-like"/>
    <property type="match status" value="1"/>
</dbReference>
<keyword evidence="5 7" id="KW-0472">Membrane</keyword>
<dbReference type="InterPro" id="IPR012910">
    <property type="entry name" value="Plug_dom"/>
</dbReference>
<dbReference type="InterPro" id="IPR036942">
    <property type="entry name" value="Beta-barrel_TonB_sf"/>
</dbReference>
<evidence type="ECO:0000256" key="3">
    <source>
        <dbReference type="ARBA" id="ARBA00022452"/>
    </source>
</evidence>
<dbReference type="Pfam" id="PF07715">
    <property type="entry name" value="Plug"/>
    <property type="match status" value="1"/>
</dbReference>
<evidence type="ECO:0000259" key="9">
    <source>
        <dbReference type="Pfam" id="PF07715"/>
    </source>
</evidence>
<dbReference type="Gene3D" id="2.170.130.10">
    <property type="entry name" value="TonB-dependent receptor, plug domain"/>
    <property type="match status" value="1"/>
</dbReference>
<comment type="subcellular location">
    <subcellularLocation>
        <location evidence="1 7">Cell outer membrane</location>
        <topology evidence="1 7">Multi-pass membrane protein</topology>
    </subcellularLocation>
</comment>
<proteinExistence type="inferred from homology"/>
<feature type="chain" id="PRO_5046354303" evidence="8">
    <location>
        <begin position="22"/>
        <end position="1027"/>
    </location>
</feature>
<keyword evidence="11" id="KW-1185">Reference proteome</keyword>
<dbReference type="InterPro" id="IPR023996">
    <property type="entry name" value="TonB-dep_OMP_SusC/RagA"/>
</dbReference>
<keyword evidence="6 7" id="KW-0998">Cell outer membrane</keyword>
<keyword evidence="4 7" id="KW-0812">Transmembrane</keyword>
<comment type="caution">
    <text evidence="10">The sequence shown here is derived from an EMBL/GenBank/DDBJ whole genome shotgun (WGS) entry which is preliminary data.</text>
</comment>
<dbReference type="EMBL" id="JAWXVI010000004">
    <property type="protein sequence ID" value="MDX6189426.1"/>
    <property type="molecule type" value="Genomic_DNA"/>
</dbReference>
<protein>
    <submittedName>
        <fullName evidence="10">SusC/RagA family TonB-linked outer membrane protein</fullName>
    </submittedName>
</protein>
<evidence type="ECO:0000256" key="7">
    <source>
        <dbReference type="PROSITE-ProRule" id="PRU01360"/>
    </source>
</evidence>
<dbReference type="Proteomes" id="UP001273350">
    <property type="component" value="Unassembled WGS sequence"/>
</dbReference>
<evidence type="ECO:0000256" key="1">
    <source>
        <dbReference type="ARBA" id="ARBA00004571"/>
    </source>
</evidence>
<accession>A0ABU4RA16</accession>
<keyword evidence="8" id="KW-0732">Signal</keyword>
<dbReference type="InterPro" id="IPR008969">
    <property type="entry name" value="CarboxyPept-like_regulatory"/>
</dbReference>
<comment type="similarity">
    <text evidence="7">Belongs to the TonB-dependent receptor family.</text>
</comment>
<sequence length="1027" mass="115210">MKNLKTLMIVLMMFSTSLIVAQTIPFKGKVIDELGLPLPSASVLIKGTTTVVNTDLDGNFEVKLQKSSEILEISFLGYVPVNFITAGKTSAVITLNPDSQKLDEVVITALGIKKEKKRLSYSVQEVEGDLTKGRDANVMKSLSGKVSGLVVASSSEFFTSPKMYLRGKSPLVVVDGVPLGTDTWNISPDDIESINVLKGSNAAALYGSVGGNGAIQITTKRGASNKKGFVVEFNHNSMIQGGYNAVPKTQNAYGPGSYGNYAFVDGKGGGINDADYDQWGPKFDGQLITQYDSPRDANGKLIATPWTARGANNFDNFMEDGLLSTSNLSLSSNFDKGNIRFSLSKTYQEGINPNTKLNIYNFNLSGRYNLSDKTWVDASSNFNFQTSPNNPNVQYGPNSYIYNMLIWGGADYDVRDLRDYWQKGKEGIQQKNFEYTRYNNPYFMAYEWLRGYYKNDYSGQISINHKFNDSFSALIRTNMVVSNLFQNEKFPYSMSTYGREKAEGDYKEQYDYRFKSYSDFMLNYNKTIKDFEVKATVGANINIDKYRNSVASTNYLKIPGLYTLSNTQTPMQPTSYNSHFETNSWYGSMDLSYKSFLFLGATGRFDTDSRLPEQNNTFFYPSVGLSAVISEIIDIPLVDLLKIRTSYAKVGGSLDIYSNLDTYRLRDPFTIGGTTYNAAYVGEILNNAKLEPAFNSSKEIGIETRMFKNRFGFDVTYYQNTNGPQIFDLKYSETTGYQGSKQNGITTQTKGIEVALFVKAVKTTNFNWDFNVNWSTYKEYLKEVYAGIQNNGLIKIGDRVDAFYINDFMRTNDGKLIVGKDGKPLVNSYQTKVGYKAPDWSMGITNNLRYKNVALNFTFDGRYGGKIENYVNQKMWQSGRHVDSNTPERANDVKGIKSYVTDAVVITSGQLITDGQGNVITDTRTFAPNTTKMFYQDYAKSYHGNYAANIIDKTFFKLREVSLTYSLPNSFLKKSFMSAASISLIGRDLFYFSKNKNIDLDQFLDESASPLQTPTVKSYGINLDLKF</sequence>
<dbReference type="InterPro" id="IPR039426">
    <property type="entry name" value="TonB-dep_rcpt-like"/>
</dbReference>